<evidence type="ECO:0000256" key="4">
    <source>
        <dbReference type="ARBA" id="ARBA00023136"/>
    </source>
</evidence>
<dbReference type="AlphaFoldDB" id="A0A6J7JD43"/>
<protein>
    <submittedName>
        <fullName evidence="6">Unannotated protein</fullName>
    </submittedName>
</protein>
<name>A0A6J7JD43_9ZZZZ</name>
<dbReference type="PANTHER" id="PTHR30371:SF0">
    <property type="entry name" value="SEC-INDEPENDENT PROTEIN TRANSLOCASE PROTEIN TATC, CHLOROPLASTIC-RELATED"/>
    <property type="match status" value="1"/>
</dbReference>
<evidence type="ECO:0000256" key="5">
    <source>
        <dbReference type="SAM" id="Phobius"/>
    </source>
</evidence>
<evidence type="ECO:0000256" key="3">
    <source>
        <dbReference type="ARBA" id="ARBA00022989"/>
    </source>
</evidence>
<evidence type="ECO:0000313" key="6">
    <source>
        <dbReference type="EMBL" id="CAB4941173.1"/>
    </source>
</evidence>
<dbReference type="EMBL" id="CAFBND010000035">
    <property type="protein sequence ID" value="CAB4941173.1"/>
    <property type="molecule type" value="Genomic_DNA"/>
</dbReference>
<keyword evidence="3 5" id="KW-1133">Transmembrane helix</keyword>
<dbReference type="EMBL" id="CAFBPU010000071">
    <property type="protein sequence ID" value="CAB5039932.1"/>
    <property type="molecule type" value="Genomic_DNA"/>
</dbReference>
<dbReference type="InterPro" id="IPR002033">
    <property type="entry name" value="TatC"/>
</dbReference>
<evidence type="ECO:0000313" key="7">
    <source>
        <dbReference type="EMBL" id="CAB5039932.1"/>
    </source>
</evidence>
<dbReference type="GO" id="GO:0065002">
    <property type="term" value="P:intracellular protein transmembrane transport"/>
    <property type="evidence" value="ECO:0007669"/>
    <property type="project" value="TreeGrafter"/>
</dbReference>
<feature type="transmembrane region" description="Helical" evidence="5">
    <location>
        <begin position="192"/>
        <end position="209"/>
    </location>
</feature>
<dbReference type="PRINTS" id="PR01840">
    <property type="entry name" value="TATCFAMILY"/>
</dbReference>
<organism evidence="6">
    <name type="scientific">freshwater metagenome</name>
    <dbReference type="NCBI Taxonomy" id="449393"/>
    <lineage>
        <taxon>unclassified sequences</taxon>
        <taxon>metagenomes</taxon>
        <taxon>ecological metagenomes</taxon>
    </lineage>
</organism>
<reference evidence="6" key="1">
    <citation type="submission" date="2020-05" db="EMBL/GenBank/DDBJ databases">
        <authorList>
            <person name="Chiriac C."/>
            <person name="Salcher M."/>
            <person name="Ghai R."/>
            <person name="Kavagutti S V."/>
        </authorList>
    </citation>
    <scope>NUCLEOTIDE SEQUENCE</scope>
</reference>
<comment type="subcellular location">
    <subcellularLocation>
        <location evidence="1">Membrane</location>
        <topology evidence="1">Multi-pass membrane protein</topology>
    </subcellularLocation>
</comment>
<accession>A0A6J7JD43</accession>
<dbReference type="GO" id="GO:0009977">
    <property type="term" value="F:proton motive force dependent protein transmembrane transporter activity"/>
    <property type="evidence" value="ECO:0007669"/>
    <property type="project" value="TreeGrafter"/>
</dbReference>
<gene>
    <name evidence="6" type="ORF">UFOPK3752_01076</name>
    <name evidence="7" type="ORF">UFOPK4150_02252</name>
</gene>
<keyword evidence="2 5" id="KW-0812">Transmembrane</keyword>
<feature type="transmembrane region" description="Helical" evidence="5">
    <location>
        <begin position="14"/>
        <end position="32"/>
    </location>
</feature>
<dbReference type="NCBIfam" id="TIGR00945">
    <property type="entry name" value="tatC"/>
    <property type="match status" value="1"/>
</dbReference>
<dbReference type="GO" id="GO:0033281">
    <property type="term" value="C:TAT protein transport complex"/>
    <property type="evidence" value="ECO:0007669"/>
    <property type="project" value="TreeGrafter"/>
</dbReference>
<dbReference type="Pfam" id="PF00902">
    <property type="entry name" value="TatC"/>
    <property type="match status" value="1"/>
</dbReference>
<feature type="transmembrane region" description="Helical" evidence="5">
    <location>
        <begin position="215"/>
        <end position="236"/>
    </location>
</feature>
<evidence type="ECO:0000256" key="2">
    <source>
        <dbReference type="ARBA" id="ARBA00022692"/>
    </source>
</evidence>
<dbReference type="GO" id="GO:0043953">
    <property type="term" value="P:protein transport by the Tat complex"/>
    <property type="evidence" value="ECO:0007669"/>
    <property type="project" value="TreeGrafter"/>
</dbReference>
<feature type="transmembrane region" description="Helical" evidence="5">
    <location>
        <begin position="74"/>
        <end position="95"/>
    </location>
</feature>
<keyword evidence="4 5" id="KW-0472">Membrane</keyword>
<sequence>MTLFEHLREFQTRLFRAVLGILVGSAIAWIFYDPLFAFVREPFTLVVDSAKMQGKDIVLAVNGVTDAFTLQLKIVIVAGLVISLPVWLYQLWRFLAPGLQGKERRWGYVFVGAATPLFLGGTALAYRTMPSLLSLLLGFTPQNVSNIINVNDYLTFIIQILVFFGVGALIPLIFVMLNFAGLLSGRGLLKHWRWLIIGVLTFAAVATPTPDPFTMMLVAGPFMGIVVVALAIMLVNDVRRARRDRRRGVGIWADDEISDLPEDLIEPGDLLPAPLDDV</sequence>
<feature type="transmembrane region" description="Helical" evidence="5">
    <location>
        <begin position="107"/>
        <end position="126"/>
    </location>
</feature>
<dbReference type="PANTHER" id="PTHR30371">
    <property type="entry name" value="SEC-INDEPENDENT PROTEIN TRANSLOCASE PROTEIN TATC"/>
    <property type="match status" value="1"/>
</dbReference>
<feature type="transmembrane region" description="Helical" evidence="5">
    <location>
        <begin position="156"/>
        <end position="180"/>
    </location>
</feature>
<dbReference type="HAMAP" id="MF_00902">
    <property type="entry name" value="TatC"/>
    <property type="match status" value="1"/>
</dbReference>
<evidence type="ECO:0000256" key="1">
    <source>
        <dbReference type="ARBA" id="ARBA00004141"/>
    </source>
</evidence>
<proteinExistence type="inferred from homology"/>